<gene>
    <name evidence="6" type="ORF">F8388_019965</name>
</gene>
<dbReference type="InterPro" id="IPR045244">
    <property type="entry name" value="PGM"/>
</dbReference>
<keyword evidence="4" id="KW-0413">Isomerase</keyword>
<evidence type="ECO:0000256" key="2">
    <source>
        <dbReference type="ARBA" id="ARBA00022723"/>
    </source>
</evidence>
<name>A0A7J6DLT0_CANSA</name>
<proteinExistence type="predicted"/>
<comment type="cofactor">
    <cofactor evidence="1">
        <name>Mg(2+)</name>
        <dbReference type="ChEBI" id="CHEBI:18420"/>
    </cofactor>
</comment>
<dbReference type="GO" id="GO:0046872">
    <property type="term" value="F:metal ion binding"/>
    <property type="evidence" value="ECO:0007669"/>
    <property type="project" value="UniProtKB-KW"/>
</dbReference>
<evidence type="ECO:0000256" key="3">
    <source>
        <dbReference type="ARBA" id="ARBA00022842"/>
    </source>
</evidence>
<reference evidence="6 7" key="1">
    <citation type="journal article" date="2020" name="bioRxiv">
        <title>Sequence and annotation of 42 cannabis genomes reveals extensive copy number variation in cannabinoid synthesis and pathogen resistance genes.</title>
        <authorList>
            <person name="Mckernan K.J."/>
            <person name="Helbert Y."/>
            <person name="Kane L.T."/>
            <person name="Ebling H."/>
            <person name="Zhang L."/>
            <person name="Liu B."/>
            <person name="Eaton Z."/>
            <person name="Mclaughlin S."/>
            <person name="Kingan S."/>
            <person name="Baybayan P."/>
            <person name="Concepcion G."/>
            <person name="Jordan M."/>
            <person name="Riva A."/>
            <person name="Barbazuk W."/>
            <person name="Harkins T."/>
        </authorList>
    </citation>
    <scope>NUCLEOTIDE SEQUENCE [LARGE SCALE GENOMIC DNA]</scope>
    <source>
        <strain evidence="7">cv. Jamaican Lion 4</strain>
        <tissue evidence="6">Leaf</tissue>
    </source>
</reference>
<sequence length="97" mass="10225">MYGDNGPDFGAASDGDGDRNMILGKGFFITPSDSVAIIAANAQKAIPYFQNGPKGLARSMPTSGALDRVAEKLGLPFFENDKFSENPNYSSQCGQSA</sequence>
<keyword evidence="2" id="KW-0479">Metal-binding</keyword>
<dbReference type="GO" id="GO:0004614">
    <property type="term" value="F:phosphoglucomutase activity"/>
    <property type="evidence" value="ECO:0007669"/>
    <property type="project" value="InterPro"/>
</dbReference>
<dbReference type="GO" id="GO:0005829">
    <property type="term" value="C:cytosol"/>
    <property type="evidence" value="ECO:0007669"/>
    <property type="project" value="TreeGrafter"/>
</dbReference>
<organism evidence="6 7">
    <name type="scientific">Cannabis sativa</name>
    <name type="common">Hemp</name>
    <name type="synonym">Marijuana</name>
    <dbReference type="NCBI Taxonomy" id="3483"/>
    <lineage>
        <taxon>Eukaryota</taxon>
        <taxon>Viridiplantae</taxon>
        <taxon>Streptophyta</taxon>
        <taxon>Embryophyta</taxon>
        <taxon>Tracheophyta</taxon>
        <taxon>Spermatophyta</taxon>
        <taxon>Magnoliopsida</taxon>
        <taxon>eudicotyledons</taxon>
        <taxon>Gunneridae</taxon>
        <taxon>Pentapetalae</taxon>
        <taxon>rosids</taxon>
        <taxon>fabids</taxon>
        <taxon>Rosales</taxon>
        <taxon>Cannabaceae</taxon>
        <taxon>Cannabis</taxon>
    </lineage>
</organism>
<dbReference type="EMBL" id="JAATIP010000903">
    <property type="protein sequence ID" value="KAF4347045.1"/>
    <property type="molecule type" value="Genomic_DNA"/>
</dbReference>
<dbReference type="SUPFAM" id="SSF53738">
    <property type="entry name" value="Phosphoglucomutase, first 3 domains"/>
    <property type="match status" value="1"/>
</dbReference>
<evidence type="ECO:0000256" key="1">
    <source>
        <dbReference type="ARBA" id="ARBA00001946"/>
    </source>
</evidence>
<evidence type="ECO:0000313" key="7">
    <source>
        <dbReference type="Proteomes" id="UP000525078"/>
    </source>
</evidence>
<dbReference type="AlphaFoldDB" id="A0A7J6DLT0"/>
<feature type="non-terminal residue" evidence="6">
    <location>
        <position position="1"/>
    </location>
</feature>
<evidence type="ECO:0000256" key="4">
    <source>
        <dbReference type="ARBA" id="ARBA00023235"/>
    </source>
</evidence>
<dbReference type="PANTHER" id="PTHR22573">
    <property type="entry name" value="PHOSPHOHEXOMUTASE FAMILY MEMBER"/>
    <property type="match status" value="1"/>
</dbReference>
<dbReference type="GO" id="GO:0005975">
    <property type="term" value="P:carbohydrate metabolic process"/>
    <property type="evidence" value="ECO:0007669"/>
    <property type="project" value="InterPro"/>
</dbReference>
<accession>A0A7J6DLT0</accession>
<keyword evidence="3" id="KW-0460">Magnesium</keyword>
<dbReference type="Proteomes" id="UP000525078">
    <property type="component" value="Unassembled WGS sequence"/>
</dbReference>
<comment type="caution">
    <text evidence="6">The sequence shown here is derived from an EMBL/GenBank/DDBJ whole genome shotgun (WGS) entry which is preliminary data.</text>
</comment>
<dbReference type="Gene3D" id="3.40.120.10">
    <property type="entry name" value="Alpha-D-Glucose-1,6-Bisphosphate, subunit A, domain 3"/>
    <property type="match status" value="2"/>
</dbReference>
<dbReference type="InterPro" id="IPR016055">
    <property type="entry name" value="A-D-PHexomutase_a/b/a-I/II/III"/>
</dbReference>
<evidence type="ECO:0000313" key="6">
    <source>
        <dbReference type="EMBL" id="KAF4347045.1"/>
    </source>
</evidence>
<keyword evidence="5" id="KW-0119">Carbohydrate metabolism</keyword>
<evidence type="ECO:0000256" key="5">
    <source>
        <dbReference type="ARBA" id="ARBA00023277"/>
    </source>
</evidence>
<protein>
    <submittedName>
        <fullName evidence="6">Uncharacterized protein</fullName>
    </submittedName>
</protein>
<dbReference type="PANTHER" id="PTHR22573:SF59">
    <property type="entry name" value="PHOSPHOGLUCOMUTASE, CHLOROPLASTIC"/>
    <property type="match status" value="1"/>
</dbReference>